<organism evidence="2 3">
    <name type="scientific">Brachionus calyciflorus</name>
    <dbReference type="NCBI Taxonomy" id="104777"/>
    <lineage>
        <taxon>Eukaryota</taxon>
        <taxon>Metazoa</taxon>
        <taxon>Spiralia</taxon>
        <taxon>Gnathifera</taxon>
        <taxon>Rotifera</taxon>
        <taxon>Eurotatoria</taxon>
        <taxon>Monogononta</taxon>
        <taxon>Pseudotrocha</taxon>
        <taxon>Ploima</taxon>
        <taxon>Brachionidae</taxon>
        <taxon>Brachionus</taxon>
    </lineage>
</organism>
<feature type="region of interest" description="Disordered" evidence="1">
    <location>
        <begin position="1"/>
        <end position="47"/>
    </location>
</feature>
<accession>A0A814M9Q4</accession>
<feature type="compositionally biased region" description="Basic residues" evidence="1">
    <location>
        <begin position="1"/>
        <end position="17"/>
    </location>
</feature>
<evidence type="ECO:0000256" key="1">
    <source>
        <dbReference type="SAM" id="MobiDB-lite"/>
    </source>
</evidence>
<evidence type="ECO:0000313" key="2">
    <source>
        <dbReference type="EMBL" id="CAF1076305.1"/>
    </source>
</evidence>
<dbReference type="AlphaFoldDB" id="A0A814M9Q4"/>
<keyword evidence="3" id="KW-1185">Reference proteome</keyword>
<evidence type="ECO:0000313" key="3">
    <source>
        <dbReference type="Proteomes" id="UP000663879"/>
    </source>
</evidence>
<reference evidence="2" key="1">
    <citation type="submission" date="2021-02" db="EMBL/GenBank/DDBJ databases">
        <authorList>
            <person name="Nowell W R."/>
        </authorList>
    </citation>
    <scope>NUCLEOTIDE SEQUENCE</scope>
    <source>
        <strain evidence="2">Ploen Becks lab</strain>
    </source>
</reference>
<feature type="compositionally biased region" description="Acidic residues" evidence="1">
    <location>
        <begin position="28"/>
        <end position="37"/>
    </location>
</feature>
<dbReference type="Proteomes" id="UP000663879">
    <property type="component" value="Unassembled WGS sequence"/>
</dbReference>
<name>A0A814M9Q4_9BILA</name>
<gene>
    <name evidence="2" type="ORF">OXX778_LOCUS19978</name>
</gene>
<comment type="caution">
    <text evidence="2">The sequence shown here is derived from an EMBL/GenBank/DDBJ whole genome shotgun (WGS) entry which is preliminary data.</text>
</comment>
<sequence>MPKAREKSKKSRAKTSSKKTVQSKETDESFTSEDSEVESVKKVSPKVNKQKDEMVEMIAIKFDIPDHKHPFNHLHGVASSIELTKIHDNTHREDVIIKLFFNKYPGFGYLFYFKININNFLDLKNLIFKLTKDARISFVHEENG</sequence>
<protein>
    <submittedName>
        <fullName evidence="2">Uncharacterized protein</fullName>
    </submittedName>
</protein>
<proteinExistence type="predicted"/>
<dbReference type="EMBL" id="CAJNOC010006368">
    <property type="protein sequence ID" value="CAF1076305.1"/>
    <property type="molecule type" value="Genomic_DNA"/>
</dbReference>